<dbReference type="EMBL" id="JABSNP010000001">
    <property type="protein sequence ID" value="NRT17398.1"/>
    <property type="molecule type" value="Genomic_DNA"/>
</dbReference>
<reference evidence="1 2" key="1">
    <citation type="submission" date="2020-05" db="EMBL/GenBank/DDBJ databases">
        <title>Genomic Encyclopedia of Type Strains, Phase IV (KMG-V): Genome sequencing to study the core and pangenomes of soil and plant-associated prokaryotes.</title>
        <authorList>
            <person name="Whitman W."/>
        </authorList>
    </citation>
    <scope>NUCLEOTIDE SEQUENCE [LARGE SCALE GENOMIC DNA]</scope>
    <source>
        <strain evidence="1 2">9A</strain>
    </source>
</reference>
<comment type="caution">
    <text evidence="1">The sequence shown here is derived from an EMBL/GenBank/DDBJ whole genome shotgun (WGS) entry which is preliminary data.</text>
</comment>
<dbReference type="Pfam" id="PF08889">
    <property type="entry name" value="WbqC"/>
    <property type="match status" value="2"/>
</dbReference>
<evidence type="ECO:0000313" key="1">
    <source>
        <dbReference type="EMBL" id="NRT17398.1"/>
    </source>
</evidence>
<gene>
    <name evidence="1" type="ORF">HNP98_000201</name>
</gene>
<dbReference type="RefSeq" id="WP_173808179.1">
    <property type="nucleotide sequence ID" value="NZ_JABSNP010000001.1"/>
</dbReference>
<name>A0ABX2FJV9_9BACT</name>
<accession>A0ABX2FJV9</accession>
<dbReference type="Proteomes" id="UP000779507">
    <property type="component" value="Unassembled WGS sequence"/>
</dbReference>
<protein>
    <recommendedName>
        <fullName evidence="3">WbqC family protein</fullName>
    </recommendedName>
</protein>
<dbReference type="InterPro" id="IPR014985">
    <property type="entry name" value="WbqC"/>
</dbReference>
<evidence type="ECO:0000313" key="2">
    <source>
        <dbReference type="Proteomes" id="UP000779507"/>
    </source>
</evidence>
<evidence type="ECO:0008006" key="3">
    <source>
        <dbReference type="Google" id="ProtNLM"/>
    </source>
</evidence>
<keyword evidence="2" id="KW-1185">Reference proteome</keyword>
<proteinExistence type="predicted"/>
<sequence>MLIISELHYHPPAAFFAALLRADGLVLEARENYRKQTYRNRCLIRTAQGVQPLTVPVVAGNRAEKVRTSDIEIDYRQHWIHRHWRTLQTAYGNSPYFEYYADYLHDIYQQKPVLLFDLNLAFLRLELRCFRLTLPLSFTTAYHAPGPLAPADLLDRRDWLSPKASGAGPDSPAACGLVRPYPQVFGPGFEPGLSILDLLFAQGPAAGSFLG</sequence>
<organism evidence="1 2">
    <name type="scientific">Hymenobacter caeli</name>
    <dbReference type="NCBI Taxonomy" id="2735894"/>
    <lineage>
        <taxon>Bacteria</taxon>
        <taxon>Pseudomonadati</taxon>
        <taxon>Bacteroidota</taxon>
        <taxon>Cytophagia</taxon>
        <taxon>Cytophagales</taxon>
        <taxon>Hymenobacteraceae</taxon>
        <taxon>Hymenobacter</taxon>
    </lineage>
</organism>